<evidence type="ECO:0000313" key="1">
    <source>
        <dbReference type="EMBL" id="MCW3162437.1"/>
    </source>
</evidence>
<reference evidence="1" key="1">
    <citation type="submission" date="2022-10" db="EMBL/GenBank/DDBJ databases">
        <title>Chryseobacterium babae sp. nov. isolated from the gut of the beetle Oryctes rhinoceros, and Chryseobacterium kimseyorum sp. nov., isolated from a stick insect rearing cage.</title>
        <authorList>
            <person name="Shelomi M."/>
            <person name="Han C.-J."/>
            <person name="Chen W.-M."/>
            <person name="Chen H.-K."/>
            <person name="Liaw S.-J."/>
            <person name="Muhle E."/>
            <person name="Clermont D."/>
        </authorList>
    </citation>
    <scope>NUCLEOTIDE SEQUENCE</scope>
    <source>
        <strain evidence="1">WLa1L2M3</strain>
    </source>
</reference>
<dbReference type="Gene3D" id="2.60.120.40">
    <property type="match status" value="1"/>
</dbReference>
<protein>
    <recommendedName>
        <fullName evidence="3">Cleaved Adhesin Domain</fullName>
    </recommendedName>
</protein>
<name>A0ABT3HRP0_9FLAO</name>
<keyword evidence="2" id="KW-1185">Reference proteome</keyword>
<accession>A0ABT3HRP0</accession>
<organism evidence="1 2">
    <name type="scientific">Chryseobacterium oryctis</name>
    <dbReference type="NCBI Taxonomy" id="2952618"/>
    <lineage>
        <taxon>Bacteria</taxon>
        <taxon>Pseudomonadati</taxon>
        <taxon>Bacteroidota</taxon>
        <taxon>Flavobacteriia</taxon>
        <taxon>Flavobacteriales</taxon>
        <taxon>Weeksellaceae</taxon>
        <taxon>Chryseobacterium group</taxon>
        <taxon>Chryseobacterium</taxon>
    </lineage>
</organism>
<evidence type="ECO:0008006" key="3">
    <source>
        <dbReference type="Google" id="ProtNLM"/>
    </source>
</evidence>
<sequence length="253" mass="27583">MKIHTTIITFLTTVQALMGQIGIRTTNPSAMLDVVADNNINNTHIIKIRDNSKQDLMSVGKNGNLFFKRSLIANNSSGTSGYVLGSNGANTSPQWKDVSNSPLYKYVAIAYHAQNSLSISGLASNSDISIDFGTSPTISSSVIGNWKSTTKRYTVLENGIYDITATVPLSTSQSSSNRKAVMTINLGSYKQLYKATRNQGSSYNMTCTGKVTRYLTAGTEIWVTVQTSNLNTSQSTWQYKDAILNINYSPKTN</sequence>
<dbReference type="Proteomes" id="UP001163719">
    <property type="component" value="Unassembled WGS sequence"/>
</dbReference>
<dbReference type="InterPro" id="IPR008983">
    <property type="entry name" value="Tumour_necrosis_fac-like_dom"/>
</dbReference>
<gene>
    <name evidence="1" type="ORF">OH806_14295</name>
</gene>
<dbReference type="RefSeq" id="WP_264744354.1">
    <property type="nucleotide sequence ID" value="NZ_JAPDHV010000007.1"/>
</dbReference>
<evidence type="ECO:0000313" key="2">
    <source>
        <dbReference type="Proteomes" id="UP001163719"/>
    </source>
</evidence>
<comment type="caution">
    <text evidence="1">The sequence shown here is derived from an EMBL/GenBank/DDBJ whole genome shotgun (WGS) entry which is preliminary data.</text>
</comment>
<dbReference type="EMBL" id="JAPDHV010000007">
    <property type="protein sequence ID" value="MCW3162437.1"/>
    <property type="molecule type" value="Genomic_DNA"/>
</dbReference>
<proteinExistence type="predicted"/>